<dbReference type="AlphaFoldDB" id="A0A1S1HSC6"/>
<keyword evidence="1" id="KW-0732">Signal</keyword>
<sequence>MKKYILLSLFAVFSALVTAVFLHQKSHNINMCHSELLWIKDNGTDEGLILKSKTNILIDNDNTGRMKMYGYIKQNNVFYRLDRAIYFNFKSIDKNHHYSIHFSQLSITNSDNVPKELFANFIQLAEEKINYYVSITKMDDNIYILTDEAYSSFTCYVEK</sequence>
<feature type="signal peptide" evidence="1">
    <location>
        <begin position="1"/>
        <end position="19"/>
    </location>
</feature>
<dbReference type="Proteomes" id="UP000179588">
    <property type="component" value="Unassembled WGS sequence"/>
</dbReference>
<accession>A0A1S1HSC6</accession>
<protein>
    <recommendedName>
        <fullName evidence="4">FidL-like membrane protein</fullName>
    </recommendedName>
</protein>
<gene>
    <name evidence="2" type="ORF">A3Q29_15030</name>
</gene>
<keyword evidence="3" id="KW-1185">Reference proteome</keyword>
<organism evidence="2 3">
    <name type="scientific">Providencia stuartii</name>
    <dbReference type="NCBI Taxonomy" id="588"/>
    <lineage>
        <taxon>Bacteria</taxon>
        <taxon>Pseudomonadati</taxon>
        <taxon>Pseudomonadota</taxon>
        <taxon>Gammaproteobacteria</taxon>
        <taxon>Enterobacterales</taxon>
        <taxon>Morganellaceae</taxon>
        <taxon>Providencia</taxon>
    </lineage>
</organism>
<proteinExistence type="predicted"/>
<evidence type="ECO:0008006" key="4">
    <source>
        <dbReference type="Google" id="ProtNLM"/>
    </source>
</evidence>
<reference evidence="2 3" key="1">
    <citation type="submission" date="2016-03" db="EMBL/GenBank/DDBJ databases">
        <title>Genome sequence of Providencia stuartii strain, isolated from the salivary glands of larval Lucilia sericata.</title>
        <authorList>
            <person name="Yuan Y."/>
            <person name="Zhang Y."/>
            <person name="Fu S."/>
            <person name="Crippen T.L."/>
            <person name="Visi D."/>
            <person name="Benbow M.E."/>
            <person name="Allen M."/>
            <person name="Tomberlin J.K."/>
            <person name="Sze S.-H."/>
            <person name="Tarone A.M."/>
        </authorList>
    </citation>
    <scope>NUCLEOTIDE SEQUENCE [LARGE SCALE GENOMIC DNA]</scope>
    <source>
        <strain evidence="2 3">Crippen</strain>
    </source>
</reference>
<dbReference type="InterPro" id="IPR031854">
    <property type="entry name" value="FidL-like"/>
</dbReference>
<evidence type="ECO:0000313" key="2">
    <source>
        <dbReference type="EMBL" id="OHT25224.1"/>
    </source>
</evidence>
<dbReference type="OrthoDB" id="6455141at2"/>
<feature type="chain" id="PRO_5010258409" description="FidL-like membrane protein" evidence="1">
    <location>
        <begin position="20"/>
        <end position="159"/>
    </location>
</feature>
<evidence type="ECO:0000256" key="1">
    <source>
        <dbReference type="SAM" id="SignalP"/>
    </source>
</evidence>
<evidence type="ECO:0000313" key="3">
    <source>
        <dbReference type="Proteomes" id="UP000179588"/>
    </source>
</evidence>
<name>A0A1S1HSC6_PROST</name>
<dbReference type="EMBL" id="LVIE01000057">
    <property type="protein sequence ID" value="OHT25224.1"/>
    <property type="molecule type" value="Genomic_DNA"/>
</dbReference>
<comment type="caution">
    <text evidence="2">The sequence shown here is derived from an EMBL/GenBank/DDBJ whole genome shotgun (WGS) entry which is preliminary data.</text>
</comment>
<dbReference type="Pfam" id="PF15941">
    <property type="entry name" value="FidL_like"/>
    <property type="match status" value="1"/>
</dbReference>
<dbReference type="RefSeq" id="WP_070925769.1">
    <property type="nucleotide sequence ID" value="NZ_VAUE01000018.1"/>
</dbReference>